<dbReference type="InterPro" id="IPR029060">
    <property type="entry name" value="PIN-like_dom_sf"/>
</dbReference>
<comment type="caution">
    <text evidence="1">The sequence shown here is derived from an EMBL/GenBank/DDBJ whole genome shotgun (WGS) entry which is preliminary data.</text>
</comment>
<proteinExistence type="predicted"/>
<evidence type="ECO:0008006" key="3">
    <source>
        <dbReference type="Google" id="ProtNLM"/>
    </source>
</evidence>
<dbReference type="SUPFAM" id="SSF88723">
    <property type="entry name" value="PIN domain-like"/>
    <property type="match status" value="1"/>
</dbReference>
<organism evidence="1 2">
    <name type="scientific">Candidatus Nomurabacteria bacterium RIFCSPLOWO2_02_FULL_40_67</name>
    <dbReference type="NCBI Taxonomy" id="1801787"/>
    <lineage>
        <taxon>Bacteria</taxon>
        <taxon>Candidatus Nomuraibacteriota</taxon>
    </lineage>
</organism>
<evidence type="ECO:0000313" key="1">
    <source>
        <dbReference type="EMBL" id="OGJ01045.1"/>
    </source>
</evidence>
<gene>
    <name evidence="1" type="ORF">A3I23_01940</name>
</gene>
<sequence length="132" mass="14500">MRIFLDANILFSAAQSGSRMSDFLDVLFDQANCLTNVCAVEEVRRNLELKSPEVLYRLDELVKKCKLISAIATDLKVDLSAKDIPILGGAIAGQATHLLTGDKRDFGVYFGKTIQGVKIVSPIMLVKELKLS</sequence>
<accession>A0A1F6Y3X9</accession>
<dbReference type="EMBL" id="MFVL01000024">
    <property type="protein sequence ID" value="OGJ01045.1"/>
    <property type="molecule type" value="Genomic_DNA"/>
</dbReference>
<evidence type="ECO:0000313" key="2">
    <source>
        <dbReference type="Proteomes" id="UP000177693"/>
    </source>
</evidence>
<protein>
    <recommendedName>
        <fullName evidence="3">PIN domain-containing protein</fullName>
    </recommendedName>
</protein>
<reference evidence="1 2" key="1">
    <citation type="journal article" date="2016" name="Nat. Commun.">
        <title>Thousands of microbial genomes shed light on interconnected biogeochemical processes in an aquifer system.</title>
        <authorList>
            <person name="Anantharaman K."/>
            <person name="Brown C.T."/>
            <person name="Hug L.A."/>
            <person name="Sharon I."/>
            <person name="Castelle C.J."/>
            <person name="Probst A.J."/>
            <person name="Thomas B.C."/>
            <person name="Singh A."/>
            <person name="Wilkins M.J."/>
            <person name="Karaoz U."/>
            <person name="Brodie E.L."/>
            <person name="Williams K.H."/>
            <person name="Hubbard S.S."/>
            <person name="Banfield J.F."/>
        </authorList>
    </citation>
    <scope>NUCLEOTIDE SEQUENCE [LARGE SCALE GENOMIC DNA]</scope>
</reference>
<dbReference type="Proteomes" id="UP000177693">
    <property type="component" value="Unassembled WGS sequence"/>
</dbReference>
<dbReference type="AlphaFoldDB" id="A0A1F6Y3X9"/>
<name>A0A1F6Y3X9_9BACT</name>